<dbReference type="EMBL" id="CAJOBG010004501">
    <property type="protein sequence ID" value="CAF4113560.1"/>
    <property type="molecule type" value="Genomic_DNA"/>
</dbReference>
<name>A0A819VQR5_9BILA</name>
<feature type="region of interest" description="Disordered" evidence="1">
    <location>
        <begin position="524"/>
        <end position="565"/>
    </location>
</feature>
<dbReference type="Gene3D" id="3.30.420.10">
    <property type="entry name" value="Ribonuclease H-like superfamily/Ribonuclease H"/>
    <property type="match status" value="1"/>
</dbReference>
<feature type="compositionally biased region" description="Acidic residues" evidence="1">
    <location>
        <begin position="524"/>
        <end position="550"/>
    </location>
</feature>
<organism evidence="2 3">
    <name type="scientific">Rotaria magnacalcarata</name>
    <dbReference type="NCBI Taxonomy" id="392030"/>
    <lineage>
        <taxon>Eukaryota</taxon>
        <taxon>Metazoa</taxon>
        <taxon>Spiralia</taxon>
        <taxon>Gnathifera</taxon>
        <taxon>Rotifera</taxon>
        <taxon>Eurotatoria</taxon>
        <taxon>Bdelloidea</taxon>
        <taxon>Philodinida</taxon>
        <taxon>Philodinidae</taxon>
        <taxon>Rotaria</taxon>
    </lineage>
</organism>
<evidence type="ECO:0000313" key="3">
    <source>
        <dbReference type="Proteomes" id="UP000663866"/>
    </source>
</evidence>
<sequence length="635" mass="73844">MFENRSNIYRRNVGKIYWPTSVESCKLDLRRFGVKFTANSSRSYFLGHEREDVVKHRQAFVKYFVEREQHFYTITDDAVPQWRIPTSAPTVLLCHDKSTYKCGEITAKRWIMPDNAPFYNKGRGRSIMCSDLLVMHPSGPFFSLTEIEYSEGLKTYPNLNDDCDINYETNSASAAITLGGDNYFNNQSILNQFKRLFQLLPFKKEYKNHNFLCLVDNSRTHTAAEIHLNAFGMRSGTRCPADKIDYIDDNNKKQTIECYDDDGYSKGLLVIANELSVFVPRKCKLNDLKLLLPQHAAFRSVSKLENLAAEYNIKIIFTPKYHCETNPLEGYWCHSKQYIRKHTDQSFQKLTTLMHEAKANFIQKHVHLKLFRRFWRTIKVCDHGKDYLEQLPPQALNIPIFNSQACESIFRNTRALSGIHSTIVNFTVHDFLRCAQRLSLLNDIKCKQLHNGSVDKLVFPVHYKHRVERQSSFTRSQLEIDEIDIEQVITDAYHHAVDMLEGLDILNLLEKKHVLELKPLNDEVFESDDDNDGDGDDTTNDLSMNEDNDDSSINNDYTDEDEQNNTQDLINTTKKDFSGVKVADKVEPHIEHTYFKVKLNHDTKFLHKQTACWLLTEEKSTLSNDRLLRMQQVNK</sequence>
<gene>
    <name evidence="2" type="ORF">OVN521_LOCUS21563</name>
</gene>
<accession>A0A819VQR5</accession>
<evidence type="ECO:0000313" key="2">
    <source>
        <dbReference type="EMBL" id="CAF4113560.1"/>
    </source>
</evidence>
<evidence type="ECO:0000256" key="1">
    <source>
        <dbReference type="SAM" id="MobiDB-lite"/>
    </source>
</evidence>
<comment type="caution">
    <text evidence="2">The sequence shown here is derived from an EMBL/GenBank/DDBJ whole genome shotgun (WGS) entry which is preliminary data.</text>
</comment>
<dbReference type="GO" id="GO:0003676">
    <property type="term" value="F:nucleic acid binding"/>
    <property type="evidence" value="ECO:0007669"/>
    <property type="project" value="InterPro"/>
</dbReference>
<dbReference type="InterPro" id="IPR036397">
    <property type="entry name" value="RNaseH_sf"/>
</dbReference>
<dbReference type="AlphaFoldDB" id="A0A819VQR5"/>
<reference evidence="2" key="1">
    <citation type="submission" date="2021-02" db="EMBL/GenBank/DDBJ databases">
        <authorList>
            <person name="Nowell W R."/>
        </authorList>
    </citation>
    <scope>NUCLEOTIDE SEQUENCE</scope>
</reference>
<proteinExistence type="predicted"/>
<dbReference type="Proteomes" id="UP000663866">
    <property type="component" value="Unassembled WGS sequence"/>
</dbReference>
<protein>
    <submittedName>
        <fullName evidence="2">Uncharacterized protein</fullName>
    </submittedName>
</protein>
<keyword evidence="3" id="KW-1185">Reference proteome</keyword>